<evidence type="ECO:0000313" key="4">
    <source>
        <dbReference type="Proteomes" id="UP000316252"/>
    </source>
</evidence>
<proteinExistence type="predicted"/>
<protein>
    <submittedName>
        <fullName evidence="3">GNAT family N-acetyltransferase</fullName>
    </submittedName>
</protein>
<comment type="caution">
    <text evidence="3">The sequence shown here is derived from an EMBL/GenBank/DDBJ whole genome shotgun (WGS) entry which is preliminary data.</text>
</comment>
<reference evidence="3 4" key="1">
    <citation type="submission" date="2019-06" db="EMBL/GenBank/DDBJ databases">
        <authorList>
            <person name="Li F."/>
        </authorList>
    </citation>
    <scope>NUCLEOTIDE SEQUENCE [LARGE SCALE GENOMIC DNA]</scope>
    <source>
        <strain evidence="3 4">10F1D-1</strain>
    </source>
</reference>
<dbReference type="EMBL" id="VHQG01000002">
    <property type="protein sequence ID" value="TPW76569.1"/>
    <property type="molecule type" value="Genomic_DNA"/>
</dbReference>
<name>A0A506Y872_9MICO</name>
<keyword evidence="4" id="KW-1185">Reference proteome</keyword>
<evidence type="ECO:0000256" key="1">
    <source>
        <dbReference type="ARBA" id="ARBA00022679"/>
    </source>
</evidence>
<sequence length="174" mass="18623">MLIRLVHHDELEAVGRLTAAAYTSDYPDLPADYLASLIDVAGRAARDEVWVAERRSDRALVGTVWTPREGQTISAVARPGELDFRLLATAPDARGLGVGAALTRHVLQLGRERGVSQVVMNSGPEMLGAHALYAKLGFARLSEREGPIEVAPGRFIEIYAFGYPLGAASSISAA</sequence>
<dbReference type="GO" id="GO:0008080">
    <property type="term" value="F:N-acetyltransferase activity"/>
    <property type="evidence" value="ECO:0007669"/>
    <property type="project" value="InterPro"/>
</dbReference>
<dbReference type="OrthoDB" id="273614at2"/>
<gene>
    <name evidence="3" type="ORF">FJ657_07500</name>
</gene>
<dbReference type="Proteomes" id="UP000316252">
    <property type="component" value="Unassembled WGS sequence"/>
</dbReference>
<dbReference type="Pfam" id="PF00583">
    <property type="entry name" value="Acetyltransf_1"/>
    <property type="match status" value="1"/>
</dbReference>
<evidence type="ECO:0000313" key="3">
    <source>
        <dbReference type="EMBL" id="TPW76569.1"/>
    </source>
</evidence>
<dbReference type="AlphaFoldDB" id="A0A506Y872"/>
<dbReference type="SUPFAM" id="SSF55729">
    <property type="entry name" value="Acyl-CoA N-acyltransferases (Nat)"/>
    <property type="match status" value="1"/>
</dbReference>
<dbReference type="InterPro" id="IPR016181">
    <property type="entry name" value="Acyl_CoA_acyltransferase"/>
</dbReference>
<evidence type="ECO:0000259" key="2">
    <source>
        <dbReference type="PROSITE" id="PS51186"/>
    </source>
</evidence>
<dbReference type="InterPro" id="IPR050769">
    <property type="entry name" value="NAT_camello-type"/>
</dbReference>
<dbReference type="Gene3D" id="3.40.630.30">
    <property type="match status" value="1"/>
</dbReference>
<accession>A0A506Y872</accession>
<dbReference type="PANTHER" id="PTHR13947:SF37">
    <property type="entry name" value="LD18367P"/>
    <property type="match status" value="1"/>
</dbReference>
<dbReference type="InterPro" id="IPR000182">
    <property type="entry name" value="GNAT_dom"/>
</dbReference>
<organism evidence="3 4">
    <name type="scientific">Schumannella soli</name>
    <dbReference type="NCBI Taxonomy" id="2590779"/>
    <lineage>
        <taxon>Bacteria</taxon>
        <taxon>Bacillati</taxon>
        <taxon>Actinomycetota</taxon>
        <taxon>Actinomycetes</taxon>
        <taxon>Micrococcales</taxon>
        <taxon>Microbacteriaceae</taxon>
        <taxon>Schumannella</taxon>
    </lineage>
</organism>
<dbReference type="PROSITE" id="PS51186">
    <property type="entry name" value="GNAT"/>
    <property type="match status" value="1"/>
</dbReference>
<dbReference type="PANTHER" id="PTHR13947">
    <property type="entry name" value="GNAT FAMILY N-ACETYLTRANSFERASE"/>
    <property type="match status" value="1"/>
</dbReference>
<feature type="domain" description="N-acetyltransferase" evidence="2">
    <location>
        <begin position="1"/>
        <end position="157"/>
    </location>
</feature>
<keyword evidence="1 3" id="KW-0808">Transferase</keyword>
<dbReference type="CDD" id="cd04301">
    <property type="entry name" value="NAT_SF"/>
    <property type="match status" value="1"/>
</dbReference>